<dbReference type="PROSITE" id="PS00678">
    <property type="entry name" value="WD_REPEATS_1"/>
    <property type="match status" value="1"/>
</dbReference>
<dbReference type="GO" id="GO:0000278">
    <property type="term" value="P:mitotic cell cycle"/>
    <property type="evidence" value="ECO:0007669"/>
    <property type="project" value="TreeGrafter"/>
</dbReference>
<dbReference type="PROSITE" id="PS50294">
    <property type="entry name" value="WD_REPEATS_REGION"/>
    <property type="match status" value="1"/>
</dbReference>
<dbReference type="InterPro" id="IPR001680">
    <property type="entry name" value="WD40_rpt"/>
</dbReference>
<feature type="repeat" description="WD" evidence="5">
    <location>
        <begin position="275"/>
        <end position="316"/>
    </location>
</feature>
<evidence type="ECO:0000256" key="5">
    <source>
        <dbReference type="PROSITE-ProRule" id="PRU00221"/>
    </source>
</evidence>
<dbReference type="Gene3D" id="2.130.10.10">
    <property type="entry name" value="YVTN repeat-like/Quinoprotein amine dehydrogenase"/>
    <property type="match status" value="2"/>
</dbReference>
<feature type="domain" description="WDHD1/CFT4 helical bundle" evidence="8">
    <location>
        <begin position="817"/>
        <end position="885"/>
    </location>
</feature>
<dbReference type="PROSITE" id="PS50082">
    <property type="entry name" value="WD_REPEATS_2"/>
    <property type="match status" value="1"/>
</dbReference>
<dbReference type="OrthoDB" id="427368at2759"/>
<dbReference type="GO" id="GO:0003682">
    <property type="term" value="F:chromatin binding"/>
    <property type="evidence" value="ECO:0007669"/>
    <property type="project" value="TreeGrafter"/>
</dbReference>
<dbReference type="PANTHER" id="PTHR19932:SF10">
    <property type="entry name" value="WD REPEAT AND HMG-BOX DNA-BINDING PROTEIN 1"/>
    <property type="match status" value="1"/>
</dbReference>
<dbReference type="SMART" id="SM00320">
    <property type="entry name" value="WD40"/>
    <property type="match status" value="5"/>
</dbReference>
<dbReference type="SUPFAM" id="SSF50978">
    <property type="entry name" value="WD40 repeat-like"/>
    <property type="match status" value="1"/>
</dbReference>
<feature type="region of interest" description="Disordered" evidence="6">
    <location>
        <begin position="381"/>
        <end position="417"/>
    </location>
</feature>
<reference evidence="10" key="1">
    <citation type="submission" date="2020-10" db="EMBL/GenBank/DDBJ databases">
        <title>Unveiling of a novel bifunctional photoreceptor, Dualchrome1, isolated from a cosmopolitan green alga.</title>
        <authorList>
            <person name="Suzuki S."/>
            <person name="Kawachi M."/>
        </authorList>
    </citation>
    <scope>NUCLEOTIDE SEQUENCE</scope>
    <source>
        <strain evidence="10">NIES 2893</strain>
    </source>
</reference>
<organism evidence="10 11">
    <name type="scientific">Pycnococcus provasolii</name>
    <dbReference type="NCBI Taxonomy" id="41880"/>
    <lineage>
        <taxon>Eukaryota</taxon>
        <taxon>Viridiplantae</taxon>
        <taxon>Chlorophyta</taxon>
        <taxon>Pseudoscourfieldiophyceae</taxon>
        <taxon>Pseudoscourfieldiales</taxon>
        <taxon>Pycnococcaceae</taxon>
        <taxon>Pycnococcus</taxon>
    </lineage>
</organism>
<dbReference type="EMBL" id="BNJQ01000003">
    <property type="protein sequence ID" value="GHP02315.1"/>
    <property type="molecule type" value="Genomic_DNA"/>
</dbReference>
<keyword evidence="3" id="KW-0677">Repeat</keyword>
<proteinExistence type="predicted"/>
<dbReference type="PANTHER" id="PTHR19932">
    <property type="entry name" value="WD REPEAT AND HMG-BOX DNA BINDING PROTEIN"/>
    <property type="match status" value="1"/>
</dbReference>
<sequence length="985" mass="104225">MAGPSSCSYSELPSNMNSWHIAHSIAGIHDLAFLPNLCACENSAAQKDSTASGSAPFLLSVSCDATLALRPSTSATAAVQKSAVRVFEDLHKEDIFQVDATKDGKFVATASADNFVKLFRVDAENKKVKFVRNLSRFTLPARCVAFTPDEKHVVCAGDGDDGVRIVAVDEQEEDSTKTLEGVAYVRSVAVDPLGKLVAVVDRDGTLSVFNIETAKRTFTVKKACPKVSNDAVTRSQPAWWPDGSAVVCPGRFSEEMAAAVAYDRESGEEAWKLQGSVHKGDVSIVSVSRTGHHVLTAGSDERVAIWDAETKAPLVAMRTDGIVTGVDWHPSRSRDVALIDDNGKLCMWSDAAPLSKKERKQKRIQEELDDLQGLRWDDDEDEKVVDKKAPVGIDADAMSGGDTEGGDVTAEEDSGEDLGDFIDDGTTAAAAAATAAAPRRRAASAPRRHHQHPAAVTTVVSASVSLPSACVQGRTEGELRRFLAYTMEGCVVSRAAAHGDHRMVEVRYHDVATRKPRLPDIVDHDGYTMASIGAKGVALACSHAVAYHPLESWTNSGTWRHDVVGERVACIAAGRSHVAVATDRTLRVLGAAGGTQRLVTCLPGPCAGMCASRDGSVLAVVHHNGAPARIGERMQLFLAYQVLDMESGTILYQGSLPLASGEKLTWLGFSEMGERDAVCAAAPSLCFADSSGSVAMRMQHMGGCFVPILSRGDGRRWIVGVDATTREVAAVTLRGGVAQPDATTMPSMTLVPFAPPTLGEAPPASGAEPGPATMASMLFAELASLEAGQIDAEVTEGLLAGAAYAGNDASSLASGARSRTNTCVGELDRQLLKLLLTACREDTLARALELGALLRSSKALEGAVQLSNQLRLGALSDRLMALYDRQAHVPETQTQTQTQNLTQNLALYDTPPSPPAAKVLGLAPRTTATPVPVKEAKDVDAASKRSMAAAMGLGPRTPGTALAGEKRKRADGNLPPKNMFAKKKV</sequence>
<dbReference type="Pfam" id="PF20946">
    <property type="entry name" value="Ctf4_C"/>
    <property type="match status" value="1"/>
</dbReference>
<dbReference type="GO" id="GO:0043596">
    <property type="term" value="C:nuclear replication fork"/>
    <property type="evidence" value="ECO:0007669"/>
    <property type="project" value="TreeGrafter"/>
</dbReference>
<evidence type="ECO:0000259" key="8">
    <source>
        <dbReference type="Pfam" id="PF20946"/>
    </source>
</evidence>
<dbReference type="SUPFAM" id="SSF63829">
    <property type="entry name" value="Calcium-dependent phosphotriesterase"/>
    <property type="match status" value="1"/>
</dbReference>
<evidence type="ECO:0008006" key="12">
    <source>
        <dbReference type="Google" id="ProtNLM"/>
    </source>
</evidence>
<dbReference type="GO" id="GO:0006281">
    <property type="term" value="P:DNA repair"/>
    <property type="evidence" value="ECO:0007669"/>
    <property type="project" value="TreeGrafter"/>
</dbReference>
<feature type="region of interest" description="Disordered" evidence="6">
    <location>
        <begin position="948"/>
        <end position="985"/>
    </location>
</feature>
<evidence type="ECO:0000256" key="6">
    <source>
        <dbReference type="SAM" id="MobiDB-lite"/>
    </source>
</evidence>
<dbReference type="InterPro" id="IPR057646">
    <property type="entry name" value="WD40_WDHD1_1st"/>
</dbReference>
<dbReference type="AlphaFoldDB" id="A0A830H5G8"/>
<comment type="caution">
    <text evidence="10">The sequence shown here is derived from an EMBL/GenBank/DDBJ whole genome shotgun (WGS) entry which is preliminary data.</text>
</comment>
<keyword evidence="11" id="KW-1185">Reference proteome</keyword>
<evidence type="ECO:0000259" key="7">
    <source>
        <dbReference type="Pfam" id="PF12341"/>
    </source>
</evidence>
<dbReference type="Pfam" id="PF24817">
    <property type="entry name" value="WD40_WDHD1_1st"/>
    <property type="match status" value="1"/>
</dbReference>
<keyword evidence="4" id="KW-0539">Nucleus</keyword>
<dbReference type="Pfam" id="PF12341">
    <property type="entry name" value="Mcl1_mid"/>
    <property type="match status" value="1"/>
</dbReference>
<comment type="subcellular location">
    <subcellularLocation>
        <location evidence="1">Nucleus</location>
    </subcellularLocation>
</comment>
<evidence type="ECO:0000256" key="3">
    <source>
        <dbReference type="ARBA" id="ARBA00022737"/>
    </source>
</evidence>
<accession>A0A830H5G8</accession>
<evidence type="ECO:0000256" key="4">
    <source>
        <dbReference type="ARBA" id="ARBA00023242"/>
    </source>
</evidence>
<feature type="domain" description="WDHD1/CFT4 second beta-propeller" evidence="7">
    <location>
        <begin position="473"/>
        <end position="756"/>
    </location>
</feature>
<evidence type="ECO:0000313" key="11">
    <source>
        <dbReference type="Proteomes" id="UP000660262"/>
    </source>
</evidence>
<evidence type="ECO:0000256" key="1">
    <source>
        <dbReference type="ARBA" id="ARBA00004123"/>
    </source>
</evidence>
<dbReference type="InterPro" id="IPR015943">
    <property type="entry name" value="WD40/YVTN_repeat-like_dom_sf"/>
</dbReference>
<dbReference type="InterPro" id="IPR036322">
    <property type="entry name" value="WD40_repeat_dom_sf"/>
</dbReference>
<evidence type="ECO:0000256" key="2">
    <source>
        <dbReference type="ARBA" id="ARBA00022574"/>
    </source>
</evidence>
<gene>
    <name evidence="10" type="ORF">PPROV_000107200</name>
</gene>
<evidence type="ECO:0000313" key="10">
    <source>
        <dbReference type="EMBL" id="GHP02315.1"/>
    </source>
</evidence>
<dbReference type="InterPro" id="IPR019775">
    <property type="entry name" value="WD40_repeat_CS"/>
</dbReference>
<evidence type="ECO:0000259" key="9">
    <source>
        <dbReference type="Pfam" id="PF24817"/>
    </source>
</evidence>
<dbReference type="Proteomes" id="UP000660262">
    <property type="component" value="Unassembled WGS sequence"/>
</dbReference>
<dbReference type="GO" id="GO:0006261">
    <property type="term" value="P:DNA-templated DNA replication"/>
    <property type="evidence" value="ECO:0007669"/>
    <property type="project" value="TreeGrafter"/>
</dbReference>
<protein>
    <recommendedName>
        <fullName evidence="12">Minichromosome loss protein Mcl1 middle region domain-containing protein</fullName>
    </recommendedName>
</protein>
<name>A0A830H5G8_9CHLO</name>
<dbReference type="InterPro" id="IPR048591">
    <property type="entry name" value="WDHD1/CFT4_hel"/>
</dbReference>
<dbReference type="InterPro" id="IPR022100">
    <property type="entry name" value="WDHD1/CFT4_beta-prop_2nd"/>
</dbReference>
<keyword evidence="2 5" id="KW-0853">WD repeat</keyword>
<feature type="domain" description="WDHD1 first WD40" evidence="9">
    <location>
        <begin position="92"/>
        <end position="347"/>
    </location>
</feature>